<keyword evidence="4 7" id="KW-0812">Transmembrane</keyword>
<dbReference type="EMBL" id="JAHVHU010000008">
    <property type="protein sequence ID" value="MBY5958284.1"/>
    <property type="molecule type" value="Genomic_DNA"/>
</dbReference>
<evidence type="ECO:0000256" key="7">
    <source>
        <dbReference type="SAM" id="Phobius"/>
    </source>
</evidence>
<feature type="transmembrane region" description="Helical" evidence="7">
    <location>
        <begin position="313"/>
        <end position="332"/>
    </location>
</feature>
<dbReference type="Pfam" id="PF00528">
    <property type="entry name" value="BPD_transp_1"/>
    <property type="match status" value="1"/>
</dbReference>
<dbReference type="InterPro" id="IPR000515">
    <property type="entry name" value="MetI-like"/>
</dbReference>
<keyword evidence="3" id="KW-1003">Cell membrane</keyword>
<keyword evidence="6 7" id="KW-0472">Membrane</keyword>
<feature type="transmembrane region" description="Helical" evidence="7">
    <location>
        <begin position="6"/>
        <end position="28"/>
    </location>
</feature>
<feature type="domain" description="ABC transmembrane type-1" evidence="8">
    <location>
        <begin position="253"/>
        <end position="440"/>
    </location>
</feature>
<name>A0A953HLR5_9BACT</name>
<evidence type="ECO:0000256" key="6">
    <source>
        <dbReference type="ARBA" id="ARBA00023136"/>
    </source>
</evidence>
<evidence type="ECO:0000259" key="8">
    <source>
        <dbReference type="Pfam" id="PF00528"/>
    </source>
</evidence>
<proteinExistence type="predicted"/>
<evidence type="ECO:0000256" key="1">
    <source>
        <dbReference type="ARBA" id="ARBA00004651"/>
    </source>
</evidence>
<keyword evidence="10" id="KW-1185">Reference proteome</keyword>
<evidence type="ECO:0000313" key="10">
    <source>
        <dbReference type="Proteomes" id="UP000753961"/>
    </source>
</evidence>
<comment type="subcellular location">
    <subcellularLocation>
        <location evidence="1">Cell membrane</location>
        <topology evidence="1">Multi-pass membrane protein</topology>
    </subcellularLocation>
</comment>
<evidence type="ECO:0000313" key="9">
    <source>
        <dbReference type="EMBL" id="MBY5958284.1"/>
    </source>
</evidence>
<gene>
    <name evidence="9" type="ORF">KUV50_09090</name>
</gene>
<sequence length="451" mass="52201">MGRRFVYRILMIVPVTLSVLFVTLFLFYKLPGTQVFDSEQIVLGSDRELEQLLRGQVNQDPFFTTPGLFYFSLKAGYIPDSMYLVPMAFHASFKSLAEDVSRPMIMNKYALWIGREIDAVKSKDSVNVTARQLLHILSASSKHELEDQIDLLEIAPDNRPPVWKEVLSSDRLRSIPPVSFQWNGFQNTFHYYIRGLITGQPTLKTISGERVEHRFHRTVRWTLAYTMPVLLVGWGVVFLFVLYFYDHSALLARLDRILVFVYSFPTFVLAMLALIFLTSHRYGAISRMFPFPVFLETGVRDLGAIYRNYSFELLLPMLLFAISPMILFYRVFYEKIEEIKMSQPSYRYLRHTGVSASDFRFKYLSKYLFVATWALLSNLFVAILGGSMIIELIFNIPGLGRFLYDSIVNYDVQSTVYLIFLFTVVQQIGHIVSDVMIEYFFASGDVKSDML</sequence>
<feature type="transmembrane region" description="Helical" evidence="7">
    <location>
        <begin position="416"/>
        <end position="441"/>
    </location>
</feature>
<dbReference type="PANTHER" id="PTHR30465:SF0">
    <property type="entry name" value="OLIGOPEPTIDE TRANSPORT SYSTEM PERMEASE PROTEIN APPB"/>
    <property type="match status" value="1"/>
</dbReference>
<keyword evidence="2" id="KW-0813">Transport</keyword>
<dbReference type="RefSeq" id="WP_222579822.1">
    <property type="nucleotide sequence ID" value="NZ_JAHVHU010000008.1"/>
</dbReference>
<accession>A0A953HLR5</accession>
<reference evidence="9" key="1">
    <citation type="submission" date="2021-06" db="EMBL/GenBank/DDBJ databases">
        <title>44 bacteria genomes isolated from Dapeng, Shenzhen.</title>
        <authorList>
            <person name="Zheng W."/>
            <person name="Yu S."/>
            <person name="Huang Y."/>
        </authorList>
    </citation>
    <scope>NUCLEOTIDE SEQUENCE</scope>
    <source>
        <strain evidence="9">DP5N28-2</strain>
    </source>
</reference>
<dbReference type="GO" id="GO:0055085">
    <property type="term" value="P:transmembrane transport"/>
    <property type="evidence" value="ECO:0007669"/>
    <property type="project" value="InterPro"/>
</dbReference>
<protein>
    <submittedName>
        <fullName evidence="9">ABC transporter permease subunit</fullName>
    </submittedName>
</protein>
<evidence type="ECO:0000256" key="4">
    <source>
        <dbReference type="ARBA" id="ARBA00022692"/>
    </source>
</evidence>
<dbReference type="InterPro" id="IPR035906">
    <property type="entry name" value="MetI-like_sf"/>
</dbReference>
<evidence type="ECO:0000256" key="5">
    <source>
        <dbReference type="ARBA" id="ARBA00022989"/>
    </source>
</evidence>
<dbReference type="PANTHER" id="PTHR30465">
    <property type="entry name" value="INNER MEMBRANE ABC TRANSPORTER"/>
    <property type="match status" value="1"/>
</dbReference>
<dbReference type="AlphaFoldDB" id="A0A953HLR5"/>
<organism evidence="9 10">
    <name type="scientific">Membranihabitans marinus</name>
    <dbReference type="NCBI Taxonomy" id="1227546"/>
    <lineage>
        <taxon>Bacteria</taxon>
        <taxon>Pseudomonadati</taxon>
        <taxon>Bacteroidota</taxon>
        <taxon>Saprospiria</taxon>
        <taxon>Saprospirales</taxon>
        <taxon>Saprospiraceae</taxon>
        <taxon>Membranihabitans</taxon>
    </lineage>
</organism>
<dbReference type="GO" id="GO:0005886">
    <property type="term" value="C:plasma membrane"/>
    <property type="evidence" value="ECO:0007669"/>
    <property type="project" value="UniProtKB-SubCell"/>
</dbReference>
<dbReference type="Gene3D" id="1.10.3720.10">
    <property type="entry name" value="MetI-like"/>
    <property type="match status" value="1"/>
</dbReference>
<feature type="transmembrane region" description="Helical" evidence="7">
    <location>
        <begin position="367"/>
        <end position="396"/>
    </location>
</feature>
<evidence type="ECO:0000256" key="2">
    <source>
        <dbReference type="ARBA" id="ARBA00022448"/>
    </source>
</evidence>
<dbReference type="Proteomes" id="UP000753961">
    <property type="component" value="Unassembled WGS sequence"/>
</dbReference>
<keyword evidence="5 7" id="KW-1133">Transmembrane helix</keyword>
<comment type="caution">
    <text evidence="9">The sequence shown here is derived from an EMBL/GenBank/DDBJ whole genome shotgun (WGS) entry which is preliminary data.</text>
</comment>
<evidence type="ECO:0000256" key="3">
    <source>
        <dbReference type="ARBA" id="ARBA00022475"/>
    </source>
</evidence>
<feature type="transmembrane region" description="Helical" evidence="7">
    <location>
        <begin position="223"/>
        <end position="245"/>
    </location>
</feature>
<feature type="transmembrane region" description="Helical" evidence="7">
    <location>
        <begin position="257"/>
        <end position="277"/>
    </location>
</feature>